<dbReference type="RefSeq" id="WP_124873640.1">
    <property type="nucleotide sequence ID" value="NZ_CP034184.1"/>
</dbReference>
<protein>
    <submittedName>
        <fullName evidence="2">Formylmethanofuran dehydrogenase</fullName>
    </submittedName>
</protein>
<dbReference type="Proteomes" id="UP000276417">
    <property type="component" value="Chromosome 2"/>
</dbReference>
<dbReference type="InterPro" id="IPR053194">
    <property type="entry name" value="tRNA_methyltr_O"/>
</dbReference>
<sequence length="208" mass="22801">MTERLQQLLAQSVALHRHLCPRQVLGVRSSLLAEKILGLEFPQIDKRVLAFVETDGCFADGVAVASGCWLGHRTLRLMDYGKVAVTFVDSRTGRGVRVAPQTGLRARVQADRPAGQKRYPAYLAAYQTLPDEHLLMAFPVRLTVDLQALISAPGRRVACQRCTEEIINDRQVTCGDETLCLACAQGAYYSKLVPECVGEDGSEAVELS</sequence>
<organism evidence="2 3">
    <name type="scientific">Deinococcus psychrotolerans</name>
    <dbReference type="NCBI Taxonomy" id="2489213"/>
    <lineage>
        <taxon>Bacteria</taxon>
        <taxon>Thermotogati</taxon>
        <taxon>Deinococcota</taxon>
        <taxon>Deinococci</taxon>
        <taxon>Deinococcales</taxon>
        <taxon>Deinococcaceae</taxon>
        <taxon>Deinococcus</taxon>
    </lineage>
</organism>
<dbReference type="AlphaFoldDB" id="A0A3G8YSL2"/>
<name>A0A3G8YSL2_9DEIO</name>
<evidence type="ECO:0000259" key="1">
    <source>
        <dbReference type="Pfam" id="PF02663"/>
    </source>
</evidence>
<dbReference type="SUPFAM" id="SSF143555">
    <property type="entry name" value="FwdE-like"/>
    <property type="match status" value="1"/>
</dbReference>
<dbReference type="Pfam" id="PF02663">
    <property type="entry name" value="FmdE"/>
    <property type="match status" value="1"/>
</dbReference>
<dbReference type="InterPro" id="IPR003814">
    <property type="entry name" value="FmdEsu_dom"/>
</dbReference>
<dbReference type="KEGG" id="dph:EHF33_15045"/>
<dbReference type="EMBL" id="CP034184">
    <property type="protein sequence ID" value="AZI44216.1"/>
    <property type="molecule type" value="Genomic_DNA"/>
</dbReference>
<evidence type="ECO:0000313" key="3">
    <source>
        <dbReference type="Proteomes" id="UP000276417"/>
    </source>
</evidence>
<evidence type="ECO:0000313" key="2">
    <source>
        <dbReference type="EMBL" id="AZI44216.1"/>
    </source>
</evidence>
<proteinExistence type="predicted"/>
<reference evidence="2 3" key="1">
    <citation type="submission" date="2018-11" db="EMBL/GenBank/DDBJ databases">
        <title>Deinococcus shelandsis sp. nov., isolated from South Shetland Islands soil of Antarctica.</title>
        <authorList>
            <person name="Tian J."/>
        </authorList>
    </citation>
    <scope>NUCLEOTIDE SEQUENCE [LARGE SCALE GENOMIC DNA]</scope>
    <source>
        <strain evidence="2 3">S14-83T</strain>
    </source>
</reference>
<dbReference type="PANTHER" id="PTHR39418">
    <property type="entry name" value="DEHYDROGENASE-RELATED"/>
    <property type="match status" value="1"/>
</dbReference>
<dbReference type="PANTHER" id="PTHR39418:SF1">
    <property type="entry name" value="DEHYDROGENASE"/>
    <property type="match status" value="1"/>
</dbReference>
<dbReference type="Gene3D" id="3.30.1330.130">
    <property type="match status" value="1"/>
</dbReference>
<keyword evidence="3" id="KW-1185">Reference proteome</keyword>
<feature type="domain" description="Formylmethanofuran dehydrogenase subunit E" evidence="1">
    <location>
        <begin position="16"/>
        <end position="134"/>
    </location>
</feature>
<gene>
    <name evidence="2" type="ORF">EHF33_15045</name>
</gene>
<dbReference type="OrthoDB" id="9804309at2"/>
<accession>A0A3G8YSL2</accession>